<keyword evidence="11" id="KW-0624">Polysaccharide degradation</keyword>
<dbReference type="PROSITE" id="PS51910">
    <property type="entry name" value="GH18_2"/>
    <property type="match status" value="4"/>
</dbReference>
<dbReference type="FunFam" id="2.170.140.10:FF:000004">
    <property type="entry name" value="Chitinase 5"/>
    <property type="match status" value="1"/>
</dbReference>
<dbReference type="Pfam" id="PF01607">
    <property type="entry name" value="CBM_14"/>
    <property type="match status" value="4"/>
</dbReference>
<keyword evidence="7" id="KW-0146">Chitin degradation</keyword>
<protein>
    <recommendedName>
        <fullName evidence="3">chitinase</fullName>
        <ecNumber evidence="3">3.2.1.14</ecNumber>
    </recommendedName>
</protein>
<proteinExistence type="inferred from homology"/>
<keyword evidence="9" id="KW-0119">Carbohydrate metabolism</keyword>
<feature type="signal peptide" evidence="14">
    <location>
        <begin position="1"/>
        <end position="16"/>
    </location>
</feature>
<evidence type="ECO:0000256" key="4">
    <source>
        <dbReference type="ARBA" id="ARBA00022669"/>
    </source>
</evidence>
<dbReference type="InterPro" id="IPR029070">
    <property type="entry name" value="Chitinase_insertion_sf"/>
</dbReference>
<dbReference type="InterPro" id="IPR011583">
    <property type="entry name" value="Chitinase_II/V-like_cat"/>
</dbReference>
<feature type="domain" description="GH18" evidence="16">
    <location>
        <begin position="117"/>
        <end position="489"/>
    </location>
</feature>
<dbReference type="CDD" id="cd02872">
    <property type="entry name" value="GH18_chitolectin_chitotriosidase"/>
    <property type="match status" value="3"/>
</dbReference>
<dbReference type="EC" id="3.2.1.14" evidence="3"/>
<evidence type="ECO:0000256" key="13">
    <source>
        <dbReference type="SAM" id="MobiDB-lite"/>
    </source>
</evidence>
<evidence type="ECO:0000259" key="15">
    <source>
        <dbReference type="PROSITE" id="PS50940"/>
    </source>
</evidence>
<dbReference type="EMBL" id="JBBCAQ010000010">
    <property type="protein sequence ID" value="KAK7601641.1"/>
    <property type="molecule type" value="Genomic_DNA"/>
</dbReference>
<comment type="catalytic activity">
    <reaction evidence="1">
        <text>Random endo-hydrolysis of N-acetyl-beta-D-glucosaminide (1-&gt;4)-beta-linkages in chitin and chitodextrins.</text>
        <dbReference type="EC" id="3.2.1.14"/>
    </reaction>
</comment>
<feature type="compositionally biased region" description="Basic residues" evidence="13">
    <location>
        <begin position="771"/>
        <end position="780"/>
    </location>
</feature>
<dbReference type="SMART" id="SM00494">
    <property type="entry name" value="ChtBD2"/>
    <property type="match status" value="4"/>
</dbReference>
<keyword evidence="4" id="KW-0147">Chitin-binding</keyword>
<keyword evidence="18" id="KW-1185">Reference proteome</keyword>
<dbReference type="Pfam" id="PF00704">
    <property type="entry name" value="Glyco_hydro_18"/>
    <property type="match status" value="4"/>
</dbReference>
<evidence type="ECO:0000256" key="10">
    <source>
        <dbReference type="ARBA" id="ARBA00023295"/>
    </source>
</evidence>
<feature type="region of interest" description="Disordered" evidence="13">
    <location>
        <begin position="510"/>
        <end position="622"/>
    </location>
</feature>
<evidence type="ECO:0000256" key="6">
    <source>
        <dbReference type="ARBA" id="ARBA00022801"/>
    </source>
</evidence>
<dbReference type="FunFam" id="3.20.20.80:FF:000007">
    <property type="entry name" value="Acidic mammalian chitinase"/>
    <property type="match status" value="4"/>
</dbReference>
<dbReference type="InterPro" id="IPR017853">
    <property type="entry name" value="GH"/>
</dbReference>
<evidence type="ECO:0000313" key="18">
    <source>
        <dbReference type="Proteomes" id="UP001367676"/>
    </source>
</evidence>
<organism evidence="17 18">
    <name type="scientific">Parthenolecanium corni</name>
    <dbReference type="NCBI Taxonomy" id="536013"/>
    <lineage>
        <taxon>Eukaryota</taxon>
        <taxon>Metazoa</taxon>
        <taxon>Ecdysozoa</taxon>
        <taxon>Arthropoda</taxon>
        <taxon>Hexapoda</taxon>
        <taxon>Insecta</taxon>
        <taxon>Pterygota</taxon>
        <taxon>Neoptera</taxon>
        <taxon>Paraneoptera</taxon>
        <taxon>Hemiptera</taxon>
        <taxon>Sternorrhyncha</taxon>
        <taxon>Coccoidea</taxon>
        <taxon>Coccidae</taxon>
        <taxon>Parthenolecanium</taxon>
    </lineage>
</organism>
<dbReference type="SUPFAM" id="SSF57625">
    <property type="entry name" value="Invertebrate chitin-binding proteins"/>
    <property type="match status" value="4"/>
</dbReference>
<feature type="compositionally biased region" description="Polar residues" evidence="13">
    <location>
        <begin position="510"/>
        <end position="520"/>
    </location>
</feature>
<keyword evidence="10 12" id="KW-0326">Glycosidase</keyword>
<gene>
    <name evidence="17" type="ORF">V9T40_009082</name>
</gene>
<dbReference type="InterPro" id="IPR001579">
    <property type="entry name" value="Glyco_hydro_18_chit_AS"/>
</dbReference>
<dbReference type="SMART" id="SM00636">
    <property type="entry name" value="Glyco_18"/>
    <property type="match status" value="4"/>
</dbReference>
<evidence type="ECO:0000256" key="5">
    <source>
        <dbReference type="ARBA" id="ARBA00022729"/>
    </source>
</evidence>
<evidence type="ECO:0000256" key="8">
    <source>
        <dbReference type="ARBA" id="ARBA00023157"/>
    </source>
</evidence>
<evidence type="ECO:0000256" key="1">
    <source>
        <dbReference type="ARBA" id="ARBA00000822"/>
    </source>
</evidence>
<dbReference type="Gene3D" id="2.170.140.10">
    <property type="entry name" value="Chitin binding domain"/>
    <property type="match status" value="4"/>
</dbReference>
<dbReference type="GO" id="GO:0000272">
    <property type="term" value="P:polysaccharide catabolic process"/>
    <property type="evidence" value="ECO:0007669"/>
    <property type="project" value="UniProtKB-KW"/>
</dbReference>
<feature type="region of interest" description="Disordered" evidence="13">
    <location>
        <begin position="754"/>
        <end position="780"/>
    </location>
</feature>
<feature type="compositionally biased region" description="Low complexity" evidence="13">
    <location>
        <begin position="1391"/>
        <end position="1408"/>
    </location>
</feature>
<dbReference type="InterPro" id="IPR002557">
    <property type="entry name" value="Chitin-bd_dom"/>
</dbReference>
<feature type="domain" description="Chitin-binding type-2" evidence="15">
    <location>
        <begin position="782"/>
        <end position="836"/>
    </location>
</feature>
<feature type="domain" description="GH18" evidence="16">
    <location>
        <begin position="1420"/>
        <end position="1789"/>
    </location>
</feature>
<accession>A0AAN9Y769</accession>
<feature type="domain" description="GH18" evidence="16">
    <location>
        <begin position="1911"/>
        <end position="2263"/>
    </location>
</feature>
<dbReference type="PANTHER" id="PTHR11177">
    <property type="entry name" value="CHITINASE"/>
    <property type="match status" value="1"/>
</dbReference>
<dbReference type="FunFam" id="3.10.50.10:FF:000004">
    <property type="entry name" value="Chitinase 5"/>
    <property type="match status" value="2"/>
</dbReference>
<feature type="region of interest" description="Disordered" evidence="13">
    <location>
        <begin position="836"/>
        <end position="866"/>
    </location>
</feature>
<sequence length="2274" mass="256761">MLATLTLLFCLSVATADSTNQSPIHNRRSSVNYVPPIAVEYAKKQTLIDDDVLGPFSASFSLPSRRAVEKVPTIEERAEEHFPIRDAVEKRPLIEEYLQNFRSHTLQTQSDYEENSYRVVCFVTNWAYYRKHGTKFTPDYVDPKLCTHIVYAYASLNPDNYTIVMSDQVTDLDNGFYKKITSPEITSVSKVLISIGGWTDSEGDKYSKLVSSGNNRRKFVNSVIAFLRRHEFQGLHFDWDYPVCWQARCSQAHTSDRSNFVKLIQELRQEFNKQNPRYVLAVGVSGYKEIIDVGYDILNLSENVDFMSVMTYDYHGAWENKTGHLSPLNSDKEDQFPEYSVHSTLSSLLLMGAEPKKLIMGVPLYGQSFTLADAKRHGLGDASLEPGEPGEYTQQPGILSYSEICERINKRSWRLERNQETGTDAYAYKGNQWVGFDDKRSLRKKINYMKKSGYGGVMVWTLDLDDYNNECCTGSYPLLREVNAAIGRIPANPVQTDCTKPVIIPLANDTTTTPAGSTLEISEGTETTYVSSSTSSWPWAPTHGSPSTTTPAPTSQWWPPLLTSRTTSPRPSTYQTTETTTSTTQRPTTPYPTKPPKKPTTASTEDPENHVPEETTPGNNGQCVAGKYYADPANCGSYFMCVYGRKKQHFCAIGLHWNGKSQICDWPSKANCWEHLISSSEQTMEPVASMSTTPSYTRPVVGCEHGEYYTVPGDCNSFYTCIDGRLLKRKCPSGLNWNQRTKLCDWRANTGCDESAGSPTTEAYRKESTTKRTKVKHKGKPKAGCSKGLFSPHSTDCNKYYQCLWGEYKEIKCAPGLHWNKDMSTCDWPHNSNCQNVEDGDDEPEQEYPPIVTSSPSSSTKSTTTYSTPTTSKTTFWEWSESSSSSTTSKIPSWTDTSWSWSETPSTSWEWTPSTTTAATLPTTKPSYTLSESNYKVVCYFTNWAWYRPGAGKYLPEDTDPNLCTHIVYGFTVLDYESLTIKVHDSWADIDNKFFERVVALKKRGVKVTVAIGGWNDSAGDKYSRLVNSPAARANFISSVLRFLNKYGFDGLDLDWEYPKCWQTNCNQGPDSDKPSFSALVTELRESFNQHGYLLSAAVSPNKNIINAGYDVPLLNEKLDWIAVMTYDFHGQWDKKTGHLAPIRFIPGDDVDYFNVNFAINYWIQKGANSRKLVMGMPMYGQGFTLANPSENGLNAPAAGPSQAGEFTRANGFLSYYEICQKVRTEQWTVVQDAEGRRGPYAYKGNQWVGYDDVHSIGLKVDLVKRWNLGGAMIWALDLDDFRNVCGGGHFTLLSTIAKGLAQSIPGVDIDSSNGGGFPWTTSTVEVPSITSSYWNQTTTKSSTTYRPSRPTRTTTTQSYTTTSSTTISPTPDIDEGPVEPDNSYPGENNSASSEWGSSSTISTTSSTYAPVPKLPEEKFKVVCYFTNWAWYRQGNGKYMINDIDPDLCTHIIYAFAVLDPNKLVIKPHDSWADIENQFYEKVVALKKRNIKVLLAIGGWNDSAGNKYSRLVNSKQHRDRFITHVVHFLRKYNFDGLDVDWEYPKCWQVNCKLGPSSDKKAFSDFISELREAFDEYGLLLSAAVSANQKVIDEGYDVPLLSNKLDWVSVMAYDYHGQWDEVTGHVAPMYEHPDDSDKHFNANYSIHYWVKKGADPRKIIMGMPMYGQSFTLATSKNNGLNARAYGGGEAGESTRARGFLAYYEICDRILRKGWDVEFDVKGRMGPYAKRGTQWASFDDQAMIRHKSQYVYYNNLGGAMIWALDLDDFRGSCNCGTYPLLKTINKVLRNYPGEVPECNFESNSRVDMKLFYQNEGLEMFNDEWKFEKCTNGQVRKHPTDCSKYLTCSFGVYLQEQKCPGGLHFSEKRATCDWPQNADCKPSIMEYAEAYFLNNQQRQQTSLIMANNKTEPKYKVICYLTNWSSYRYNNLLFPIQALDSHLCTHLVYGFVVLDPKTLTIKSNDTFSKLDNEFFKRVRVLKETGVKVMVALGGYNKLLNNRPPRTQFIKHTVKFLKEHNFDGLELNWEYPSGWQTIPDKVGFTTLLRELKEAFWKPDFLLSVAVSPNRDLSDAAYDVPAISPYVDWFSLMAFDYHGYWEGKTDHVAPIISTSNNNSDYLNVESSVSYWLEKGAPSNKIILGLPFYGQSFTLKNSNDNKIGAKILRPGNAARHTRVPGFAAFYEICELTQQGTWKIIKDKNGHFTYSHDQWIAFNDVTDMRAKGKYIKENNLGGALAWALDLDDFINICGCGPNPLLTAINEELSSTDSYPKALDCAK</sequence>
<dbReference type="InterPro" id="IPR050314">
    <property type="entry name" value="Glycosyl_Hydrlase_18"/>
</dbReference>
<evidence type="ECO:0000256" key="14">
    <source>
        <dbReference type="SAM" id="SignalP"/>
    </source>
</evidence>
<evidence type="ECO:0000256" key="11">
    <source>
        <dbReference type="ARBA" id="ARBA00023326"/>
    </source>
</evidence>
<dbReference type="PROSITE" id="PS50940">
    <property type="entry name" value="CHIT_BIND_II"/>
    <property type="match status" value="4"/>
</dbReference>
<evidence type="ECO:0000256" key="3">
    <source>
        <dbReference type="ARBA" id="ARBA00012729"/>
    </source>
</evidence>
<dbReference type="PROSITE" id="PS01095">
    <property type="entry name" value="GH18_1"/>
    <property type="match status" value="2"/>
</dbReference>
<dbReference type="InterPro" id="IPR001223">
    <property type="entry name" value="Glyco_hydro18_cat"/>
</dbReference>
<dbReference type="Gene3D" id="3.20.20.80">
    <property type="entry name" value="Glycosidases"/>
    <property type="match status" value="4"/>
</dbReference>
<dbReference type="PANTHER" id="PTHR11177:SF359">
    <property type="entry name" value="CHITINASE 10-RELATED"/>
    <property type="match status" value="1"/>
</dbReference>
<evidence type="ECO:0000256" key="9">
    <source>
        <dbReference type="ARBA" id="ARBA00023277"/>
    </source>
</evidence>
<feature type="compositionally biased region" description="Low complexity" evidence="13">
    <location>
        <begin position="1340"/>
        <end position="1372"/>
    </location>
</feature>
<dbReference type="Proteomes" id="UP001367676">
    <property type="component" value="Unassembled WGS sequence"/>
</dbReference>
<dbReference type="InterPro" id="IPR036508">
    <property type="entry name" value="Chitin-bd_dom_sf"/>
</dbReference>
<dbReference type="GO" id="GO:0008061">
    <property type="term" value="F:chitin binding"/>
    <property type="evidence" value="ECO:0007669"/>
    <property type="project" value="UniProtKB-KW"/>
</dbReference>
<keyword evidence="6 12" id="KW-0378">Hydrolase</keyword>
<feature type="compositionally biased region" description="Low complexity" evidence="13">
    <location>
        <begin position="853"/>
        <end position="866"/>
    </location>
</feature>
<keyword evidence="8" id="KW-1015">Disulfide bond</keyword>
<feature type="domain" description="GH18" evidence="16">
    <location>
        <begin position="935"/>
        <end position="1304"/>
    </location>
</feature>
<comment type="caution">
    <text evidence="17">The sequence shown here is derived from an EMBL/GenBank/DDBJ whole genome shotgun (WGS) entry which is preliminary data.</text>
</comment>
<dbReference type="FunFam" id="3.10.50.10:FF:000001">
    <property type="entry name" value="Chitinase 3-like 1"/>
    <property type="match status" value="2"/>
</dbReference>
<keyword evidence="5 14" id="KW-0732">Signal</keyword>
<dbReference type="SUPFAM" id="SSF54556">
    <property type="entry name" value="Chitinase insertion domain"/>
    <property type="match status" value="4"/>
</dbReference>
<feature type="domain" description="Chitin-binding type-2" evidence="15">
    <location>
        <begin position="620"/>
        <end position="674"/>
    </location>
</feature>
<name>A0AAN9Y769_9HEMI</name>
<dbReference type="Gene3D" id="3.10.50.10">
    <property type="match status" value="4"/>
</dbReference>
<comment type="similarity">
    <text evidence="2">Belongs to the glycosyl hydrolase 18 family. Chitinase class II subfamily.</text>
</comment>
<dbReference type="GO" id="GO:0005576">
    <property type="term" value="C:extracellular region"/>
    <property type="evidence" value="ECO:0007669"/>
    <property type="project" value="InterPro"/>
</dbReference>
<reference evidence="17 18" key="1">
    <citation type="submission" date="2024-03" db="EMBL/GenBank/DDBJ databases">
        <title>Adaptation during the transition from Ophiocordyceps entomopathogen to insect associate is accompanied by gene loss and intensified selection.</title>
        <authorList>
            <person name="Ward C.M."/>
            <person name="Onetto C.A."/>
            <person name="Borneman A.R."/>
        </authorList>
    </citation>
    <scope>NUCLEOTIDE SEQUENCE [LARGE SCALE GENOMIC DNA]</scope>
    <source>
        <strain evidence="17">AWRI1</strain>
        <tissue evidence="17">Single Adult Female</tissue>
    </source>
</reference>
<feature type="region of interest" description="Disordered" evidence="13">
    <location>
        <begin position="1340"/>
        <end position="1409"/>
    </location>
</feature>
<evidence type="ECO:0000313" key="17">
    <source>
        <dbReference type="EMBL" id="KAK7601641.1"/>
    </source>
</evidence>
<feature type="compositionally biased region" description="Low complexity" evidence="13">
    <location>
        <begin position="522"/>
        <end position="588"/>
    </location>
</feature>
<dbReference type="GO" id="GO:0006032">
    <property type="term" value="P:chitin catabolic process"/>
    <property type="evidence" value="ECO:0007669"/>
    <property type="project" value="UniProtKB-KW"/>
</dbReference>
<feature type="domain" description="Chitin-binding type-2" evidence="15">
    <location>
        <begin position="700"/>
        <end position="754"/>
    </location>
</feature>
<evidence type="ECO:0000259" key="16">
    <source>
        <dbReference type="PROSITE" id="PS51910"/>
    </source>
</evidence>
<feature type="chain" id="PRO_5042963569" description="chitinase" evidence="14">
    <location>
        <begin position="17"/>
        <end position="2274"/>
    </location>
</feature>
<evidence type="ECO:0000256" key="7">
    <source>
        <dbReference type="ARBA" id="ARBA00023024"/>
    </source>
</evidence>
<evidence type="ECO:0000256" key="12">
    <source>
        <dbReference type="RuleBase" id="RU000489"/>
    </source>
</evidence>
<dbReference type="GO" id="GO:0008843">
    <property type="term" value="F:endochitinase activity"/>
    <property type="evidence" value="ECO:0007669"/>
    <property type="project" value="UniProtKB-EC"/>
</dbReference>
<dbReference type="SUPFAM" id="SSF51445">
    <property type="entry name" value="(Trans)glycosidases"/>
    <property type="match status" value="4"/>
</dbReference>
<evidence type="ECO:0000256" key="2">
    <source>
        <dbReference type="ARBA" id="ARBA00009121"/>
    </source>
</evidence>
<feature type="domain" description="Chitin-binding type-2" evidence="15">
    <location>
        <begin position="1824"/>
        <end position="1879"/>
    </location>
</feature>